<dbReference type="SUPFAM" id="SSF54160">
    <property type="entry name" value="Chromo domain-like"/>
    <property type="match status" value="1"/>
</dbReference>
<protein>
    <recommendedName>
        <fullName evidence="4">Chromo domain-containing protein</fullName>
    </recommendedName>
</protein>
<dbReference type="EMBL" id="WIPF01000082">
    <property type="protein sequence ID" value="KAF3212476.1"/>
    <property type="molecule type" value="Genomic_DNA"/>
</dbReference>
<dbReference type="Proteomes" id="UP000483672">
    <property type="component" value="Unassembled WGS sequence"/>
</dbReference>
<evidence type="ECO:0000313" key="2">
    <source>
        <dbReference type="EMBL" id="KAF3212476.1"/>
    </source>
</evidence>
<dbReference type="AlphaFoldDB" id="A0A6G1M0W1"/>
<comment type="caution">
    <text evidence="2">The sequence shown here is derived from an EMBL/GenBank/DDBJ whole genome shotgun (WGS) entry which is preliminary data.</text>
</comment>
<proteinExistence type="predicted"/>
<sequence length="84" mass="9909">MEDLYLVQWKGWNEEYNEWVRKVHMDDWISQFRKDDPDLPEPIPLKDQQPVYMQCVDRVCNTRLLTTILSSALVSSSGIPTELP</sequence>
<organism evidence="2 3">
    <name type="scientific">Orbilia oligospora</name>
    <name type="common">Nematode-trapping fungus</name>
    <name type="synonym">Arthrobotrys oligospora</name>
    <dbReference type="NCBI Taxonomy" id="2813651"/>
    <lineage>
        <taxon>Eukaryota</taxon>
        <taxon>Fungi</taxon>
        <taxon>Dikarya</taxon>
        <taxon>Ascomycota</taxon>
        <taxon>Pezizomycotina</taxon>
        <taxon>Orbiliomycetes</taxon>
        <taxon>Orbiliales</taxon>
        <taxon>Orbiliaceae</taxon>
        <taxon>Orbilia</taxon>
    </lineage>
</organism>
<evidence type="ECO:0000256" key="1">
    <source>
        <dbReference type="ARBA" id="ARBA00011353"/>
    </source>
</evidence>
<accession>A0A6G1M0W1</accession>
<evidence type="ECO:0000313" key="3">
    <source>
        <dbReference type="Proteomes" id="UP000483672"/>
    </source>
</evidence>
<reference evidence="2 3" key="1">
    <citation type="submission" date="2019-06" db="EMBL/GenBank/DDBJ databases">
        <authorList>
            <person name="Palmer J.M."/>
        </authorList>
    </citation>
    <scope>NUCLEOTIDE SEQUENCE [LARGE SCALE GENOMIC DNA]</scope>
    <source>
        <strain evidence="2 3">TWF191</strain>
    </source>
</reference>
<comment type="subunit">
    <text evidence="1">Component of the NuA4 histone acetyltransferase complex.</text>
</comment>
<dbReference type="InterPro" id="IPR016197">
    <property type="entry name" value="Chromo-like_dom_sf"/>
</dbReference>
<gene>
    <name evidence="2" type="ORF">TWF191_010476</name>
</gene>
<name>A0A6G1M0W1_ORBOL</name>
<evidence type="ECO:0008006" key="4">
    <source>
        <dbReference type="Google" id="ProtNLM"/>
    </source>
</evidence>